<keyword evidence="5 13" id="KW-0378">Hydrolase</keyword>
<feature type="region of interest" description="Disordered" evidence="11">
    <location>
        <begin position="1"/>
        <end position="44"/>
    </location>
</feature>
<dbReference type="SMART" id="SM00758">
    <property type="entry name" value="PA14"/>
    <property type="match status" value="1"/>
</dbReference>
<dbReference type="AlphaFoldDB" id="A0AA40EVA7"/>
<dbReference type="PANTHER" id="PTHR42715:SF3">
    <property type="entry name" value="BETA-GLUCOSIDASE B-RELATED"/>
    <property type="match status" value="1"/>
</dbReference>
<evidence type="ECO:0000256" key="6">
    <source>
        <dbReference type="ARBA" id="ARBA00023001"/>
    </source>
</evidence>
<dbReference type="InterPro" id="IPR026891">
    <property type="entry name" value="Fn3-like"/>
</dbReference>
<comment type="pathway">
    <text evidence="2">Glycan metabolism; cellulose degradation.</text>
</comment>
<evidence type="ECO:0000256" key="3">
    <source>
        <dbReference type="ARBA" id="ARBA00005336"/>
    </source>
</evidence>
<dbReference type="InterPro" id="IPR050288">
    <property type="entry name" value="Cellulose_deg_GH3"/>
</dbReference>
<dbReference type="Gene3D" id="2.60.120.260">
    <property type="entry name" value="Galactose-binding domain-like"/>
    <property type="match status" value="1"/>
</dbReference>
<dbReference type="Gene3D" id="3.20.20.300">
    <property type="entry name" value="Glycoside hydrolase, family 3, N-terminal domain"/>
    <property type="match status" value="1"/>
</dbReference>
<dbReference type="PRINTS" id="PR00133">
    <property type="entry name" value="GLHYDRLASE3"/>
</dbReference>
<feature type="domain" description="PA14" evidence="12">
    <location>
        <begin position="446"/>
        <end position="606"/>
    </location>
</feature>
<evidence type="ECO:0000313" key="14">
    <source>
        <dbReference type="Proteomes" id="UP001172155"/>
    </source>
</evidence>
<keyword evidence="8" id="KW-0119">Carbohydrate metabolism</keyword>
<dbReference type="FunFam" id="3.20.20.300:FF:000006">
    <property type="entry name" value="Beta-glucosidase H"/>
    <property type="match status" value="1"/>
</dbReference>
<dbReference type="GO" id="GO:0030245">
    <property type="term" value="P:cellulose catabolic process"/>
    <property type="evidence" value="ECO:0007669"/>
    <property type="project" value="UniProtKB-KW"/>
</dbReference>
<dbReference type="InterPro" id="IPR001764">
    <property type="entry name" value="Glyco_hydro_3_N"/>
</dbReference>
<dbReference type="SUPFAM" id="SSF52279">
    <property type="entry name" value="Beta-D-glucan exohydrolase, C-terminal domain"/>
    <property type="match status" value="1"/>
</dbReference>
<evidence type="ECO:0000313" key="13">
    <source>
        <dbReference type="EMBL" id="KAK0746209.1"/>
    </source>
</evidence>
<dbReference type="Pfam" id="PF07691">
    <property type="entry name" value="PA14"/>
    <property type="match status" value="1"/>
</dbReference>
<protein>
    <recommendedName>
        <fullName evidence="4">beta-glucosidase</fullName>
        <ecNumber evidence="4">3.2.1.21</ecNumber>
    </recommendedName>
</protein>
<dbReference type="InterPro" id="IPR017853">
    <property type="entry name" value="GH"/>
</dbReference>
<dbReference type="Pfam" id="PF01915">
    <property type="entry name" value="Glyco_hydro_3_C"/>
    <property type="match status" value="1"/>
</dbReference>
<comment type="catalytic activity">
    <reaction evidence="1">
        <text>Hydrolysis of terminal, non-reducing beta-D-glucosyl residues with release of beta-D-glucose.</text>
        <dbReference type="EC" id="3.2.1.21"/>
    </reaction>
</comment>
<dbReference type="InterPro" id="IPR011658">
    <property type="entry name" value="PA14_dom"/>
</dbReference>
<evidence type="ECO:0000256" key="9">
    <source>
        <dbReference type="ARBA" id="ARBA00023295"/>
    </source>
</evidence>
<evidence type="ECO:0000256" key="11">
    <source>
        <dbReference type="SAM" id="MobiDB-lite"/>
    </source>
</evidence>
<dbReference type="PROSITE" id="PS51820">
    <property type="entry name" value="PA14"/>
    <property type="match status" value="1"/>
</dbReference>
<dbReference type="EMBL" id="JAUKUD010000004">
    <property type="protein sequence ID" value="KAK0746209.1"/>
    <property type="molecule type" value="Genomic_DNA"/>
</dbReference>
<evidence type="ECO:0000256" key="2">
    <source>
        <dbReference type="ARBA" id="ARBA00004987"/>
    </source>
</evidence>
<evidence type="ECO:0000256" key="7">
    <source>
        <dbReference type="ARBA" id="ARBA00023180"/>
    </source>
</evidence>
<keyword evidence="14" id="KW-1185">Reference proteome</keyword>
<dbReference type="EC" id="3.2.1.21" evidence="4"/>
<dbReference type="FunFam" id="2.60.120.260:FF:000114">
    <property type="entry name" value="Glycoside hydrolase family 3 protein"/>
    <property type="match status" value="1"/>
</dbReference>
<name>A0AA40EVA7_9PEZI</name>
<dbReference type="Pfam" id="PF14310">
    <property type="entry name" value="Fn3-like"/>
    <property type="match status" value="1"/>
</dbReference>
<dbReference type="PANTHER" id="PTHR42715">
    <property type="entry name" value="BETA-GLUCOSIDASE"/>
    <property type="match status" value="1"/>
</dbReference>
<keyword evidence="7" id="KW-0325">Glycoprotein</keyword>
<dbReference type="InterPro" id="IPR037524">
    <property type="entry name" value="PA14/GLEYA"/>
</dbReference>
<dbReference type="FunFam" id="2.60.40.10:FF:000495">
    <property type="entry name" value="Periplasmic beta-glucosidase"/>
    <property type="match status" value="1"/>
</dbReference>
<evidence type="ECO:0000259" key="12">
    <source>
        <dbReference type="PROSITE" id="PS51820"/>
    </source>
</evidence>
<keyword evidence="9" id="KW-0326">Glycosidase</keyword>
<organism evidence="13 14">
    <name type="scientific">Schizothecium vesticola</name>
    <dbReference type="NCBI Taxonomy" id="314040"/>
    <lineage>
        <taxon>Eukaryota</taxon>
        <taxon>Fungi</taxon>
        <taxon>Dikarya</taxon>
        <taxon>Ascomycota</taxon>
        <taxon>Pezizomycotina</taxon>
        <taxon>Sordariomycetes</taxon>
        <taxon>Sordariomycetidae</taxon>
        <taxon>Sordariales</taxon>
        <taxon>Schizotheciaceae</taxon>
        <taxon>Schizothecium</taxon>
    </lineage>
</organism>
<comment type="similarity">
    <text evidence="3">Belongs to the glycosyl hydrolase 3 family.</text>
</comment>
<dbReference type="SMART" id="SM01217">
    <property type="entry name" value="Fn3_like"/>
    <property type="match status" value="1"/>
</dbReference>
<dbReference type="Proteomes" id="UP001172155">
    <property type="component" value="Unassembled WGS sequence"/>
</dbReference>
<evidence type="ECO:0000256" key="5">
    <source>
        <dbReference type="ARBA" id="ARBA00022801"/>
    </source>
</evidence>
<dbReference type="Gene3D" id="2.60.40.10">
    <property type="entry name" value="Immunoglobulins"/>
    <property type="match status" value="1"/>
</dbReference>
<dbReference type="GO" id="GO:0008422">
    <property type="term" value="F:beta-glucosidase activity"/>
    <property type="evidence" value="ECO:0007669"/>
    <property type="project" value="UniProtKB-EC"/>
</dbReference>
<evidence type="ECO:0000256" key="1">
    <source>
        <dbReference type="ARBA" id="ARBA00000448"/>
    </source>
</evidence>
<proteinExistence type="inferred from homology"/>
<dbReference type="InterPro" id="IPR036881">
    <property type="entry name" value="Glyco_hydro_3_C_sf"/>
</dbReference>
<comment type="caution">
    <text evidence="13">The sequence shown here is derived from an EMBL/GenBank/DDBJ whole genome shotgun (WGS) entry which is preliminary data.</text>
</comment>
<dbReference type="InterPro" id="IPR036962">
    <property type="entry name" value="Glyco_hydro_3_N_sf"/>
</dbReference>
<dbReference type="Gene3D" id="3.40.50.1700">
    <property type="entry name" value="Glycoside hydrolase family 3 C-terminal domain"/>
    <property type="match status" value="1"/>
</dbReference>
<keyword evidence="10" id="KW-0624">Polysaccharide degradation</keyword>
<evidence type="ECO:0000256" key="8">
    <source>
        <dbReference type="ARBA" id="ARBA00023277"/>
    </source>
</evidence>
<sequence>MAAFSHAEAADMPLDIDPNASPIGSIDTNTTPDTEFSPPESPFQQFTPLKSPRLLARSKLSALTQEEKISLLTAADFWRTKAIPSKNIPAVKTSDGPNGARGGIFVGGTKAALFPCGISLAATWNKDLLHEVGQHLAEEVKARSANVLLAPTVCMHRHPLGGRNFESFSEDPLLTGKLAAQYIQGLQERGVAATIKHFVGNEQETNRLTIDSKIAERPLRELYLRPFEIAVREAKPWALMSSYNLVNGVHADMDPKILKDILRGEWKYDGAVISDWGGTNSTAESLAAGCDVEFPFSTKWRFEKVMQALEEGMITQSDIDRAAENILTLVQRTKGSDLSAEADEREDNREETRNLIREAGVQGLTLLKNEGSILPINPKTAKVAVIGPNANRAIAGGGGSASLNPYYNTLPLDSIRAAAQKPVVYALGCHIHKWLPLASSFCTDRTGQQGVTIDWYKGDKFEGQPVVVQRRTNTDLFLWDSAPLTEVGPEWSAVVTTRLTATTTGKHTVSYMSVGPGRLFVDGKLAMDLWDWTEEGEAMFDGSIDYLVEVQMEANRPVELRVEMTNELRPLSKQKQFNMTHKYGGCRIGFKEGDQIDYLQEAVNAAKAADVAVVIVGLDAEWESEGYDRQTMDLPLDGSQDRLIEAVVTANPNTVVVNQSGSPVTMPWADRVPAILQAWYQGQEAGNALADVLFGLKNPSGKLPCTFPKRLEDTPAYHNWPGENLEVVYGEGLYIGYRHYDRVRVPPLFPFGHGLSYTRFEYGRPSLSSKVLRPGERIELTVAVSNVGNRDGAETVQLYVRDEKSRLPRPDKELVAFEKVALEAGETRHLRISLDQYAVGYFDTAIGKWIAEEGQFEVLVGASAGDIKYSVPFEVKESFTWIF</sequence>
<evidence type="ECO:0000256" key="4">
    <source>
        <dbReference type="ARBA" id="ARBA00012744"/>
    </source>
</evidence>
<keyword evidence="6" id="KW-0136">Cellulose degradation</keyword>
<dbReference type="InterPro" id="IPR013783">
    <property type="entry name" value="Ig-like_fold"/>
</dbReference>
<reference evidence="13" key="1">
    <citation type="submission" date="2023-06" db="EMBL/GenBank/DDBJ databases">
        <title>Genome-scale phylogeny and comparative genomics of the fungal order Sordariales.</title>
        <authorList>
            <consortium name="Lawrence Berkeley National Laboratory"/>
            <person name="Hensen N."/>
            <person name="Bonometti L."/>
            <person name="Westerberg I."/>
            <person name="Brannstrom I.O."/>
            <person name="Guillou S."/>
            <person name="Cros-Aarteil S."/>
            <person name="Calhoun S."/>
            <person name="Haridas S."/>
            <person name="Kuo A."/>
            <person name="Mondo S."/>
            <person name="Pangilinan J."/>
            <person name="Riley R."/>
            <person name="LaButti K."/>
            <person name="Andreopoulos B."/>
            <person name="Lipzen A."/>
            <person name="Chen C."/>
            <person name="Yanf M."/>
            <person name="Daum C."/>
            <person name="Ng V."/>
            <person name="Clum A."/>
            <person name="Steindorff A."/>
            <person name="Ohm R."/>
            <person name="Martin F."/>
            <person name="Silar P."/>
            <person name="Natvig D."/>
            <person name="Lalanne C."/>
            <person name="Gautier V."/>
            <person name="Ament-velasquez S.L."/>
            <person name="Kruys A."/>
            <person name="Hutchinson M.I."/>
            <person name="Powell A.J."/>
            <person name="Barry K."/>
            <person name="Miller A.N."/>
            <person name="Grigoriev I.V."/>
            <person name="Debuchy R."/>
            <person name="Gladieux P."/>
            <person name="Thoren M.H."/>
            <person name="Johannesson H."/>
        </authorList>
    </citation>
    <scope>NUCLEOTIDE SEQUENCE</scope>
    <source>
        <strain evidence="13">SMH3187-1</strain>
    </source>
</reference>
<accession>A0AA40EVA7</accession>
<dbReference type="SUPFAM" id="SSF51445">
    <property type="entry name" value="(Trans)glycosidases"/>
    <property type="match status" value="1"/>
</dbReference>
<evidence type="ECO:0000256" key="10">
    <source>
        <dbReference type="ARBA" id="ARBA00023326"/>
    </source>
</evidence>
<gene>
    <name evidence="13" type="ORF">B0T18DRAFT_326089</name>
</gene>
<dbReference type="InterPro" id="IPR002772">
    <property type="entry name" value="Glyco_hydro_3_C"/>
</dbReference>
<dbReference type="Pfam" id="PF00933">
    <property type="entry name" value="Glyco_hydro_3"/>
    <property type="match status" value="1"/>
</dbReference>